<evidence type="ECO:0000256" key="3">
    <source>
        <dbReference type="ARBA" id="ARBA00022801"/>
    </source>
</evidence>
<organism evidence="9 10">
    <name type="scientific">Atopomonas hussainii</name>
    <dbReference type="NCBI Taxonomy" id="1429083"/>
    <lineage>
        <taxon>Bacteria</taxon>
        <taxon>Pseudomonadati</taxon>
        <taxon>Pseudomonadota</taxon>
        <taxon>Gammaproteobacteria</taxon>
        <taxon>Pseudomonadales</taxon>
        <taxon>Pseudomonadaceae</taxon>
        <taxon>Atopomonas</taxon>
    </lineage>
</organism>
<dbReference type="Gene3D" id="2.10.109.10">
    <property type="entry name" value="Umud Fragment, subunit A"/>
    <property type="match status" value="1"/>
</dbReference>
<dbReference type="GO" id="GO:0009432">
    <property type="term" value="P:SOS response"/>
    <property type="evidence" value="ECO:0007669"/>
    <property type="project" value="UniProtKB-KW"/>
</dbReference>
<dbReference type="SUPFAM" id="SSF51306">
    <property type="entry name" value="LexA/Signal peptidase"/>
    <property type="match status" value="1"/>
</dbReference>
<dbReference type="STRING" id="1429083.GCA_001885685_01142"/>
<evidence type="ECO:0000259" key="8">
    <source>
        <dbReference type="Pfam" id="PF00717"/>
    </source>
</evidence>
<dbReference type="Pfam" id="PF00717">
    <property type="entry name" value="Peptidase_S24"/>
    <property type="match status" value="1"/>
</dbReference>
<dbReference type="GO" id="GO:0016787">
    <property type="term" value="F:hydrolase activity"/>
    <property type="evidence" value="ECO:0007669"/>
    <property type="project" value="UniProtKB-KW"/>
</dbReference>
<proteinExistence type="inferred from homology"/>
<dbReference type="PANTHER" id="PTHR33516:SF2">
    <property type="entry name" value="LEXA REPRESSOR-RELATED"/>
    <property type="match status" value="1"/>
</dbReference>
<dbReference type="GO" id="GO:0006281">
    <property type="term" value="P:DNA repair"/>
    <property type="evidence" value="ECO:0007669"/>
    <property type="project" value="UniProtKB-KW"/>
</dbReference>
<keyword evidence="4 7" id="KW-0068">Autocatalytic cleavage</keyword>
<dbReference type="InterPro" id="IPR036286">
    <property type="entry name" value="LexA/Signal_pep-like_sf"/>
</dbReference>
<dbReference type="InterPro" id="IPR006197">
    <property type="entry name" value="Peptidase_S24_LexA"/>
</dbReference>
<keyword evidence="6" id="KW-0742">SOS response</keyword>
<protein>
    <submittedName>
        <fullName evidence="9">DNA polymerase V</fullName>
    </submittedName>
</protein>
<evidence type="ECO:0000256" key="6">
    <source>
        <dbReference type="ARBA" id="ARBA00023236"/>
    </source>
</evidence>
<dbReference type="EMBL" id="FOAS01000015">
    <property type="protein sequence ID" value="SEL60261.1"/>
    <property type="molecule type" value="Genomic_DNA"/>
</dbReference>
<dbReference type="NCBIfam" id="NF007621">
    <property type="entry name" value="PRK10276.1"/>
    <property type="match status" value="1"/>
</dbReference>
<sequence>MPAFARFHARACPDSQLSLPLYVSRVPAGFPSAADDFSDQRIDFNELLIRREEQCFCVQVQGNSMQGVGIFSGDLLVVDRSLIARPGDIVVAAINDEALVKELIQQDGLHYLKSHHPDYPPIAIAGDNDVSIWGVVCHCIHSLR</sequence>
<gene>
    <name evidence="9" type="ORF">SAMN05216214_11514</name>
</gene>
<comment type="similarity">
    <text evidence="1 7">Belongs to the peptidase S24 family.</text>
</comment>
<dbReference type="InterPro" id="IPR015927">
    <property type="entry name" value="Peptidase_S24_S26A/B/C"/>
</dbReference>
<dbReference type="AlphaFoldDB" id="A0A1H7RJ32"/>
<evidence type="ECO:0000256" key="7">
    <source>
        <dbReference type="RuleBase" id="RU003991"/>
    </source>
</evidence>
<dbReference type="RefSeq" id="WP_074869861.1">
    <property type="nucleotide sequence ID" value="NZ_FOAS01000015.1"/>
</dbReference>
<evidence type="ECO:0000256" key="2">
    <source>
        <dbReference type="ARBA" id="ARBA00022763"/>
    </source>
</evidence>
<evidence type="ECO:0000256" key="1">
    <source>
        <dbReference type="ARBA" id="ARBA00007484"/>
    </source>
</evidence>
<feature type="domain" description="Peptidase S24/S26A/S26B/S26C" evidence="8">
    <location>
        <begin position="20"/>
        <end position="137"/>
    </location>
</feature>
<evidence type="ECO:0000313" key="10">
    <source>
        <dbReference type="Proteomes" id="UP000185766"/>
    </source>
</evidence>
<dbReference type="PANTHER" id="PTHR33516">
    <property type="entry name" value="LEXA REPRESSOR"/>
    <property type="match status" value="1"/>
</dbReference>
<dbReference type="InterPro" id="IPR050077">
    <property type="entry name" value="LexA_repressor"/>
</dbReference>
<dbReference type="InterPro" id="IPR039418">
    <property type="entry name" value="LexA-like"/>
</dbReference>
<keyword evidence="5" id="KW-0234">DNA repair</keyword>
<dbReference type="GO" id="GO:0003677">
    <property type="term" value="F:DNA binding"/>
    <property type="evidence" value="ECO:0007669"/>
    <property type="project" value="InterPro"/>
</dbReference>
<keyword evidence="3 7" id="KW-0378">Hydrolase</keyword>
<dbReference type="CDD" id="cd06529">
    <property type="entry name" value="S24_LexA-like"/>
    <property type="match status" value="1"/>
</dbReference>
<keyword evidence="2" id="KW-0227">DNA damage</keyword>
<accession>A0A1H7RJ32</accession>
<dbReference type="GO" id="GO:0006355">
    <property type="term" value="P:regulation of DNA-templated transcription"/>
    <property type="evidence" value="ECO:0007669"/>
    <property type="project" value="InterPro"/>
</dbReference>
<reference evidence="9 10" key="1">
    <citation type="submission" date="2016-10" db="EMBL/GenBank/DDBJ databases">
        <authorList>
            <person name="de Groot N.N."/>
        </authorList>
    </citation>
    <scope>NUCLEOTIDE SEQUENCE [LARGE SCALE GENOMIC DNA]</scope>
    <source>
        <strain evidence="9 10">JCM 19513</strain>
    </source>
</reference>
<evidence type="ECO:0000256" key="5">
    <source>
        <dbReference type="ARBA" id="ARBA00023204"/>
    </source>
</evidence>
<evidence type="ECO:0000313" key="9">
    <source>
        <dbReference type="EMBL" id="SEL60261.1"/>
    </source>
</evidence>
<dbReference type="Proteomes" id="UP000185766">
    <property type="component" value="Unassembled WGS sequence"/>
</dbReference>
<keyword evidence="10" id="KW-1185">Reference proteome</keyword>
<dbReference type="PRINTS" id="PR00726">
    <property type="entry name" value="LEXASERPTASE"/>
</dbReference>
<evidence type="ECO:0000256" key="4">
    <source>
        <dbReference type="ARBA" id="ARBA00022813"/>
    </source>
</evidence>
<name>A0A1H7RJ32_9GAMM</name>